<comment type="caution">
    <text evidence="2">The sequence shown here is derived from an EMBL/GenBank/DDBJ whole genome shotgun (WGS) entry which is preliminary data.</text>
</comment>
<organism evidence="2 3">
    <name type="scientific">Moryella indoligenes</name>
    <dbReference type="NCBI Taxonomy" id="371674"/>
    <lineage>
        <taxon>Bacteria</taxon>
        <taxon>Bacillati</taxon>
        <taxon>Bacillota</taxon>
        <taxon>Clostridia</taxon>
        <taxon>Lachnospirales</taxon>
        <taxon>Lachnospiraceae</taxon>
        <taxon>Moryella</taxon>
    </lineage>
</organism>
<name>A0AAE3VCI2_9FIRM</name>
<feature type="compositionally biased region" description="Basic and acidic residues" evidence="1">
    <location>
        <begin position="226"/>
        <end position="237"/>
    </location>
</feature>
<gene>
    <name evidence="2" type="ORF">J2S20_002298</name>
</gene>
<dbReference type="EMBL" id="JAUSTO010000024">
    <property type="protein sequence ID" value="MDQ0153577.1"/>
    <property type="molecule type" value="Genomic_DNA"/>
</dbReference>
<evidence type="ECO:0000256" key="1">
    <source>
        <dbReference type="SAM" id="MobiDB-lite"/>
    </source>
</evidence>
<reference evidence="2" key="1">
    <citation type="submission" date="2023-07" db="EMBL/GenBank/DDBJ databases">
        <title>Genomic Encyclopedia of Type Strains, Phase IV (KMG-IV): sequencing the most valuable type-strain genomes for metagenomic binning, comparative biology and taxonomic classification.</title>
        <authorList>
            <person name="Goeker M."/>
        </authorList>
    </citation>
    <scope>NUCLEOTIDE SEQUENCE</scope>
    <source>
        <strain evidence="2">DSM 19659</strain>
    </source>
</reference>
<dbReference type="InterPro" id="IPR011101">
    <property type="entry name" value="DUF5131"/>
</dbReference>
<dbReference type="Proteomes" id="UP001241537">
    <property type="component" value="Unassembled WGS sequence"/>
</dbReference>
<accession>A0AAE3VCI2</accession>
<feature type="region of interest" description="Disordered" evidence="1">
    <location>
        <begin position="226"/>
        <end position="245"/>
    </location>
</feature>
<keyword evidence="3" id="KW-1185">Reference proteome</keyword>
<dbReference type="AlphaFoldDB" id="A0AAE3VCI2"/>
<dbReference type="RefSeq" id="WP_106613186.1">
    <property type="nucleotide sequence ID" value="NZ_JAUSTO010000024.1"/>
</dbReference>
<protein>
    <submittedName>
        <fullName evidence="2">Protein gp37</fullName>
    </submittedName>
</protein>
<proteinExistence type="predicted"/>
<sequence>MPLWNPWHGCTKCSPGCRNCYVYRRDAEFGKDASIVKKTASFSLPVKKDRRGNYKLKPEDGTVMTCFTSDFFHPDADAWRPEAWQMMNIRPDLQFYFVTKRPERFYEGLPADWGNGYENVHICCTCENQYQTDRRLPVFLNLPIRHKEIIHEPMLQEIHIEKYLEQYHDQIECVSCGGESGEDARLCDYGWIIITKMQCVEYGVPFHFHQTGSLFKRGSRIYHIDRKDQEEQARKSGIDTPISSI</sequence>
<evidence type="ECO:0000313" key="3">
    <source>
        <dbReference type="Proteomes" id="UP001241537"/>
    </source>
</evidence>
<evidence type="ECO:0000313" key="2">
    <source>
        <dbReference type="EMBL" id="MDQ0153577.1"/>
    </source>
</evidence>
<dbReference type="Pfam" id="PF07505">
    <property type="entry name" value="DUF5131"/>
    <property type="match status" value="1"/>
</dbReference>